<evidence type="ECO:0000313" key="1">
    <source>
        <dbReference type="EMBL" id="PRD41763.1"/>
    </source>
</evidence>
<name>A0A2S9IMK3_9HYPH</name>
<reference evidence="1 2" key="1">
    <citation type="submission" date="2018-02" db="EMBL/GenBank/DDBJ databases">
        <title>The draft genome of Phyllobacterium sp. 1N-3.</title>
        <authorList>
            <person name="Liu L."/>
            <person name="Li L."/>
            <person name="Zhang X."/>
            <person name="Wang T."/>
            <person name="Liang L."/>
        </authorList>
    </citation>
    <scope>NUCLEOTIDE SEQUENCE [LARGE SCALE GENOMIC DNA]</scope>
    <source>
        <strain evidence="1 2">1N-3</strain>
    </source>
</reference>
<dbReference type="Proteomes" id="UP000239434">
    <property type="component" value="Unassembled WGS sequence"/>
</dbReference>
<dbReference type="GO" id="GO:0032259">
    <property type="term" value="P:methylation"/>
    <property type="evidence" value="ECO:0007669"/>
    <property type="project" value="UniProtKB-KW"/>
</dbReference>
<gene>
    <name evidence="1" type="ORF">C5748_20095</name>
</gene>
<comment type="caution">
    <text evidence="1">The sequence shown here is derived from an EMBL/GenBank/DDBJ whole genome shotgun (WGS) entry which is preliminary data.</text>
</comment>
<dbReference type="GO" id="GO:0008168">
    <property type="term" value="F:methyltransferase activity"/>
    <property type="evidence" value="ECO:0007669"/>
    <property type="project" value="UniProtKB-KW"/>
</dbReference>
<keyword evidence="2" id="KW-1185">Reference proteome</keyword>
<dbReference type="AlphaFoldDB" id="A0A2S9IMK3"/>
<dbReference type="InterPro" id="IPR029063">
    <property type="entry name" value="SAM-dependent_MTases_sf"/>
</dbReference>
<keyword evidence="1" id="KW-0489">Methyltransferase</keyword>
<dbReference type="EMBL" id="PVBR01000017">
    <property type="protein sequence ID" value="PRD41763.1"/>
    <property type="molecule type" value="Genomic_DNA"/>
</dbReference>
<dbReference type="Gene3D" id="3.40.50.150">
    <property type="entry name" value="Vaccinia Virus protein VP39"/>
    <property type="match status" value="1"/>
</dbReference>
<proteinExistence type="predicted"/>
<evidence type="ECO:0000313" key="2">
    <source>
        <dbReference type="Proteomes" id="UP000239434"/>
    </source>
</evidence>
<accession>A0A2S9IMK3</accession>
<keyword evidence="1" id="KW-0808">Transferase</keyword>
<protein>
    <submittedName>
        <fullName evidence="1">Methyltransferase type 12</fullName>
    </submittedName>
</protein>
<organism evidence="1 2">
    <name type="scientific">Phyllobacterium phragmitis</name>
    <dbReference type="NCBI Taxonomy" id="2670329"/>
    <lineage>
        <taxon>Bacteria</taxon>
        <taxon>Pseudomonadati</taxon>
        <taxon>Pseudomonadota</taxon>
        <taxon>Alphaproteobacteria</taxon>
        <taxon>Hyphomicrobiales</taxon>
        <taxon>Phyllobacteriaceae</taxon>
        <taxon>Phyllobacterium</taxon>
    </lineage>
</organism>
<dbReference type="SUPFAM" id="SSF53335">
    <property type="entry name" value="S-adenosyl-L-methionine-dependent methyltransferases"/>
    <property type="match status" value="1"/>
</dbReference>
<sequence length="266" mass="29599">MNDIYNNPDPIAYFSTLSRLGYRIPQEAKPQFQRLIDARRSVTESESAKVIDLGCSYGVNGALLKHGLSMDELYRFYGAAETDDLDALLQRDRDFYAEPADTALEIVGVDPADRAISYAVDVGMLDAGVVTDLEKGDPTSQDTAALENADLIISTGCVGYVTETSLERLLETSLDSRPWMAHFVLRMFDFGGPEEMLGRHGYVTEKLEGLFRQRRFASAEERQHVLDNLHRLGIDATGAEETGWYLAELHVARPEEVAKSMPLSEV</sequence>